<dbReference type="InterPro" id="IPR006477">
    <property type="entry name" value="Yir_bir_cir"/>
</dbReference>
<reference evidence="2 3" key="1">
    <citation type="submission" date="2013-02" db="EMBL/GenBank/DDBJ databases">
        <title>The Genome Sequence of Plasmodium vinckei vinckei.</title>
        <authorList>
            <consortium name="The Broad Institute Genome Sequencing Platform"/>
            <consortium name="The Broad Institute Genome Sequencing Center for Infectious Disease"/>
            <person name="Neafsey D."/>
            <person name="Cheeseman I."/>
            <person name="Volkman S."/>
            <person name="Adams J."/>
            <person name="Walker B."/>
            <person name="Young S.K."/>
            <person name="Zeng Q."/>
            <person name="Gargeya S."/>
            <person name="Fitzgerald M."/>
            <person name="Haas B."/>
            <person name="Abouelleil A."/>
            <person name="Alvarado L."/>
            <person name="Arachchi H.M."/>
            <person name="Berlin A.M."/>
            <person name="Chapman S.B."/>
            <person name="Dewar J."/>
            <person name="Goldberg J."/>
            <person name="Griggs A."/>
            <person name="Gujja S."/>
            <person name="Hansen M."/>
            <person name="Howarth C."/>
            <person name="Imamovic A."/>
            <person name="Larimer J."/>
            <person name="McCowan C."/>
            <person name="Murphy C."/>
            <person name="Neiman D."/>
            <person name="Pearson M."/>
            <person name="Priest M."/>
            <person name="Roberts A."/>
            <person name="Saif S."/>
            <person name="Shea T."/>
            <person name="Sisk P."/>
            <person name="Sykes S."/>
            <person name="Wortman J."/>
            <person name="Nusbaum C."/>
            <person name="Birren B."/>
        </authorList>
    </citation>
    <scope>NUCLEOTIDE SEQUENCE [LARGE SCALE GENOMIC DNA]</scope>
    <source>
        <strain evidence="3">vinckei</strain>
    </source>
</reference>
<evidence type="ECO:0008006" key="4">
    <source>
        <dbReference type="Google" id="ProtNLM"/>
    </source>
</evidence>
<keyword evidence="1" id="KW-0812">Transmembrane</keyword>
<name>A0A081I926_PLAVN</name>
<dbReference type="Pfam" id="PF06022">
    <property type="entry name" value="Cir_Bir_Yir"/>
    <property type="match status" value="2"/>
</dbReference>
<gene>
    <name evidence="2" type="ORF">YYE_04969</name>
</gene>
<accession>A0A081I926</accession>
<protein>
    <recommendedName>
        <fullName evidence="4">PIR protein CIR protein</fullName>
    </recommendedName>
</protein>
<proteinExistence type="predicted"/>
<keyword evidence="1" id="KW-1133">Transmembrane helix</keyword>
<dbReference type="OrthoDB" id="373266at2759"/>
<organism evidence="2 3">
    <name type="scientific">Plasmodium vinckei vinckei</name>
    <dbReference type="NCBI Taxonomy" id="54757"/>
    <lineage>
        <taxon>Eukaryota</taxon>
        <taxon>Sar</taxon>
        <taxon>Alveolata</taxon>
        <taxon>Apicomplexa</taxon>
        <taxon>Aconoidasida</taxon>
        <taxon>Haemosporida</taxon>
        <taxon>Plasmodiidae</taxon>
        <taxon>Plasmodium</taxon>
        <taxon>Plasmodium (Vinckeia)</taxon>
    </lineage>
</organism>
<feature type="transmembrane region" description="Helical" evidence="1">
    <location>
        <begin position="503"/>
        <end position="524"/>
    </location>
</feature>
<dbReference type="GeneID" id="19963175"/>
<dbReference type="Proteomes" id="UP000030681">
    <property type="component" value="Unassembled WGS sequence"/>
</dbReference>
<evidence type="ECO:0000256" key="1">
    <source>
        <dbReference type="SAM" id="Phobius"/>
    </source>
</evidence>
<dbReference type="RefSeq" id="XP_008626826.2">
    <property type="nucleotide sequence ID" value="XM_008628604.2"/>
</dbReference>
<dbReference type="EMBL" id="KL446966">
    <property type="protein sequence ID" value="KEG00184.1"/>
    <property type="molecule type" value="Genomic_DNA"/>
</dbReference>
<dbReference type="NCBIfam" id="TIGR01590">
    <property type="entry name" value="yir-bir-cir_Pla"/>
    <property type="match status" value="2"/>
</dbReference>
<keyword evidence="1" id="KW-0472">Membrane</keyword>
<evidence type="ECO:0000313" key="2">
    <source>
        <dbReference type="EMBL" id="KEG00184.1"/>
    </source>
</evidence>
<dbReference type="AlphaFoldDB" id="A0A081I926"/>
<dbReference type="KEGG" id="pvv:PVVCY_0300030"/>
<evidence type="ECO:0000313" key="3">
    <source>
        <dbReference type="Proteomes" id="UP000030681"/>
    </source>
</evidence>
<sequence length="552" mass="64498">MTKTNYSIKDLYYDIYTINDYFWEDKGQLKVNPKYKSIHNYCHYENNSRDNNCHDYFQLASCGVIYLLKNLKKYGLEYDKFAEYVILWLNYNLNIKTNNEFTNLNEFYTKYIENNNCYNDKIKGDDDLSYKDIININKDLMGMDIKEISKFNYPFNILFYLYYEYHHEYWNCEKNVGYAKNFVQNFEELNEDSKNIEGSLYTQILSTLSNDYINLKNIYYEKNYCNFPSIPDLTPKKISAQNPVGNSVENSGKGDEQILGQPSYSIEDVYKEINTIDGNFGVNVENGKPVEHAKGPITKYCPYITATKSNICTNYIEMANSGVINLLDNLKDKFDSKYDKLAEYAILLLSYKLNQHSQYSSTNLNDFYTKYIENNEYYKKKINGDNGLTYKEIIDEKKDLMNAKEISKFNYPFSILCILYNGIKTNNRYCINYSNYPKTLANEFEKLNNDSNINGNASYRILLSTLSDDYNNLINNYDNNKSCNFPTLSPVKTSSSSSIASKLIPGLSISSVISAFLGIAYKYSLFGIDKLFQRQYIRKKLKQVKKKMKLNI</sequence>